<dbReference type="AlphaFoldDB" id="A0A2R4BJ98"/>
<dbReference type="RefSeq" id="WP_107219808.1">
    <property type="nucleotide sequence ID" value="NZ_CP028339.1"/>
</dbReference>
<dbReference type="Proteomes" id="UP000241885">
    <property type="component" value="Chromosome"/>
</dbReference>
<organism evidence="1 2">
    <name type="scientific">Thauera aromatica K172</name>
    <dbReference type="NCBI Taxonomy" id="44139"/>
    <lineage>
        <taxon>Bacteria</taxon>
        <taxon>Pseudomonadati</taxon>
        <taxon>Pseudomonadota</taxon>
        <taxon>Betaproteobacteria</taxon>
        <taxon>Rhodocyclales</taxon>
        <taxon>Zoogloeaceae</taxon>
        <taxon>Thauera</taxon>
    </lineage>
</organism>
<accession>A0A2R4BJ98</accession>
<gene>
    <name evidence="1" type="ORF">Tharo_0431</name>
</gene>
<reference evidence="1 2" key="1">
    <citation type="submission" date="2018-03" db="EMBL/GenBank/DDBJ databases">
        <title>Complete genome sequence of Thauera aromatica, a model organism for studying aromatic compound degradation under denitrifying conditions.</title>
        <authorList>
            <person name="Lo H.-Y."/>
            <person name="Goris T."/>
            <person name="Boll M."/>
            <person name="Mueller J.A."/>
        </authorList>
    </citation>
    <scope>NUCLEOTIDE SEQUENCE [LARGE SCALE GENOMIC DNA]</scope>
    <source>
        <strain evidence="1 2">K172</strain>
    </source>
</reference>
<evidence type="ECO:0000313" key="2">
    <source>
        <dbReference type="Proteomes" id="UP000241885"/>
    </source>
</evidence>
<dbReference type="KEGG" id="tak:Tharo_0431"/>
<keyword evidence="2" id="KW-1185">Reference proteome</keyword>
<protein>
    <submittedName>
        <fullName evidence="1">Uncharacterized protein</fullName>
    </submittedName>
</protein>
<evidence type="ECO:0000313" key="1">
    <source>
        <dbReference type="EMBL" id="AVR87381.1"/>
    </source>
</evidence>
<proteinExistence type="predicted"/>
<dbReference type="EMBL" id="CP028339">
    <property type="protein sequence ID" value="AVR87381.1"/>
    <property type="molecule type" value="Genomic_DNA"/>
</dbReference>
<sequence length="76" mass="8317">MPSIPLPGTAADLRDRLARAIAFVERTRADSAAQLEHAQARGDSASVQFYAGRVQGFDFALAEMRNVLVIDEEVRT</sequence>
<name>A0A2R4BJ98_THAAR</name>